<dbReference type="PANTHER" id="PTHR21193:SF3">
    <property type="entry name" value="OXIDOREDUCTASE-LIKE DOMAIN-CONTAINING PROTEIN 1"/>
    <property type="match status" value="1"/>
</dbReference>
<name>A0A0K2URP2_LEPSM</name>
<evidence type="ECO:0000313" key="2">
    <source>
        <dbReference type="EMBL" id="CDW40929.1"/>
    </source>
</evidence>
<protein>
    <submittedName>
        <fullName evidence="2">Oxidoreductaselike domain containing 1 [Microtus ochrogaster]</fullName>
    </submittedName>
</protein>
<dbReference type="PANTHER" id="PTHR21193">
    <property type="entry name" value="OXIDOREDUCTASE-LIKE DOMAIN-CONTAINING PROTEIN 1"/>
    <property type="match status" value="1"/>
</dbReference>
<organism evidence="2">
    <name type="scientific">Lepeophtheirus salmonis</name>
    <name type="common">Salmon louse</name>
    <name type="synonym">Caligus salmonis</name>
    <dbReference type="NCBI Taxonomy" id="72036"/>
    <lineage>
        <taxon>Eukaryota</taxon>
        <taxon>Metazoa</taxon>
        <taxon>Ecdysozoa</taxon>
        <taxon>Arthropoda</taxon>
        <taxon>Crustacea</taxon>
        <taxon>Multicrustacea</taxon>
        <taxon>Hexanauplia</taxon>
        <taxon>Copepoda</taxon>
        <taxon>Siphonostomatoida</taxon>
        <taxon>Caligidae</taxon>
        <taxon>Lepeophtheirus</taxon>
    </lineage>
</organism>
<dbReference type="InterPro" id="IPR039251">
    <property type="entry name" value="OXLD1"/>
</dbReference>
<dbReference type="InterPro" id="IPR019180">
    <property type="entry name" value="Oxidoreductase-like_N"/>
</dbReference>
<dbReference type="GO" id="GO:0005739">
    <property type="term" value="C:mitochondrion"/>
    <property type="evidence" value="ECO:0007669"/>
    <property type="project" value="TreeGrafter"/>
</dbReference>
<gene>
    <name evidence="2" type="primary">Oxld1</name>
</gene>
<dbReference type="EMBL" id="HACA01023568">
    <property type="protein sequence ID" value="CDW40929.1"/>
    <property type="molecule type" value="Transcribed_RNA"/>
</dbReference>
<dbReference type="Pfam" id="PF09791">
    <property type="entry name" value="Oxidored-like"/>
    <property type="match status" value="1"/>
</dbReference>
<proteinExistence type="predicted"/>
<evidence type="ECO:0000259" key="1">
    <source>
        <dbReference type="Pfam" id="PF09791"/>
    </source>
</evidence>
<reference evidence="2" key="1">
    <citation type="submission" date="2014-05" db="EMBL/GenBank/DDBJ databases">
        <authorList>
            <person name="Chronopoulou M."/>
        </authorList>
    </citation>
    <scope>NUCLEOTIDE SEQUENCE</scope>
    <source>
        <tissue evidence="2">Whole organism</tissue>
    </source>
</reference>
<accession>A0A0K2URP2</accession>
<dbReference type="AlphaFoldDB" id="A0A0K2URP2"/>
<sequence>MILRTYSCIVSRCFSLSKTLNSLPEAPTTCCMSGCHNCVWLDYAEDVIKHYNDLGLTLSYEKILDDIDAKIDDSMMKSFIKLEIRMKLRKK</sequence>
<feature type="domain" description="Oxidoreductase-like" evidence="1">
    <location>
        <begin position="23"/>
        <end position="51"/>
    </location>
</feature>